<organism evidence="3 4">
    <name type="scientific">Rangifer tarandus platyrhynchus</name>
    <name type="common">Svalbard reindeer</name>
    <dbReference type="NCBI Taxonomy" id="3082113"/>
    <lineage>
        <taxon>Eukaryota</taxon>
        <taxon>Metazoa</taxon>
        <taxon>Chordata</taxon>
        <taxon>Craniata</taxon>
        <taxon>Vertebrata</taxon>
        <taxon>Euteleostomi</taxon>
        <taxon>Mammalia</taxon>
        <taxon>Eutheria</taxon>
        <taxon>Laurasiatheria</taxon>
        <taxon>Artiodactyla</taxon>
        <taxon>Ruminantia</taxon>
        <taxon>Pecora</taxon>
        <taxon>Cervidae</taxon>
        <taxon>Odocoileinae</taxon>
        <taxon>Rangifer</taxon>
    </lineage>
</organism>
<keyword evidence="2" id="KW-0472">Membrane</keyword>
<sequence>MGPVVGWKTNSGASWATWRERREEASKLEFPFPSSLKGAGLKGGRWELSSRSAWTSENRTVPRSCGGAHAAQDAPQRDGVPRGATPVYLLPRQCRPRSRGFLEAILRRLIFTFSLLISFLFPFTFW</sequence>
<protein>
    <submittedName>
        <fullName evidence="3">Uncharacterized protein</fullName>
    </submittedName>
</protein>
<proteinExistence type="predicted"/>
<gene>
    <name evidence="3" type="ORF">MRATA1EN1_LOCUS12772</name>
</gene>
<keyword evidence="2" id="KW-1133">Transmembrane helix</keyword>
<reference evidence="3" key="1">
    <citation type="submission" date="2023-04" db="EMBL/GenBank/DDBJ databases">
        <authorList>
            <consortium name="ELIXIR-Norway"/>
        </authorList>
    </citation>
    <scope>NUCLEOTIDE SEQUENCE [LARGE SCALE GENOMIC DNA]</scope>
</reference>
<name>A0ABN8YQF8_RANTA</name>
<dbReference type="EMBL" id="OX459957">
    <property type="protein sequence ID" value="CAI9163810.1"/>
    <property type="molecule type" value="Genomic_DNA"/>
</dbReference>
<evidence type="ECO:0000313" key="3">
    <source>
        <dbReference type="EMBL" id="CAI9163810.1"/>
    </source>
</evidence>
<evidence type="ECO:0000256" key="2">
    <source>
        <dbReference type="SAM" id="Phobius"/>
    </source>
</evidence>
<feature type="transmembrane region" description="Helical" evidence="2">
    <location>
        <begin position="105"/>
        <end position="125"/>
    </location>
</feature>
<evidence type="ECO:0000256" key="1">
    <source>
        <dbReference type="SAM" id="MobiDB-lite"/>
    </source>
</evidence>
<accession>A0ABN8YQF8</accession>
<feature type="region of interest" description="Disordered" evidence="1">
    <location>
        <begin position="53"/>
        <end position="83"/>
    </location>
</feature>
<keyword evidence="2" id="KW-0812">Transmembrane</keyword>
<evidence type="ECO:0000313" key="4">
    <source>
        <dbReference type="Proteomes" id="UP001176941"/>
    </source>
</evidence>
<dbReference type="Proteomes" id="UP001176941">
    <property type="component" value="Chromosome 21"/>
</dbReference>
<keyword evidence="4" id="KW-1185">Reference proteome</keyword>